<gene>
    <name evidence="3" type="primary">comM</name>
    <name evidence="3" type="ORF">CLIT_23c04410</name>
</gene>
<dbReference type="Gene3D" id="3.40.50.300">
    <property type="entry name" value="P-loop containing nucleotide triphosphate hydrolases"/>
    <property type="match status" value="1"/>
</dbReference>
<dbReference type="GO" id="GO:0005524">
    <property type="term" value="F:ATP binding"/>
    <property type="evidence" value="ECO:0007669"/>
    <property type="project" value="InterPro"/>
</dbReference>
<name>A0A069RBN4_PEPLI</name>
<evidence type="ECO:0000256" key="1">
    <source>
        <dbReference type="ARBA" id="ARBA00006354"/>
    </source>
</evidence>
<organism evidence="3 4">
    <name type="scientific">Peptoclostridium litorale DSM 5388</name>
    <dbReference type="NCBI Taxonomy" id="1121324"/>
    <lineage>
        <taxon>Bacteria</taxon>
        <taxon>Bacillati</taxon>
        <taxon>Bacillota</taxon>
        <taxon>Clostridia</taxon>
        <taxon>Peptostreptococcales</taxon>
        <taxon>Peptoclostridiaceae</taxon>
        <taxon>Peptoclostridium</taxon>
    </lineage>
</organism>
<dbReference type="Pfam" id="PF13541">
    <property type="entry name" value="ChlI"/>
    <property type="match status" value="1"/>
</dbReference>
<dbReference type="PANTHER" id="PTHR32039:SF7">
    <property type="entry name" value="COMPETENCE PROTEIN COMM"/>
    <property type="match status" value="1"/>
</dbReference>
<proteinExistence type="inferred from homology"/>
<dbReference type="Gene3D" id="3.30.230.10">
    <property type="match status" value="1"/>
</dbReference>
<dbReference type="SUPFAM" id="SSF52540">
    <property type="entry name" value="P-loop containing nucleoside triphosphate hydrolases"/>
    <property type="match status" value="1"/>
</dbReference>
<comment type="similarity">
    <text evidence="1">Belongs to the Mg-chelatase subunits D/I family. ComM subfamily.</text>
</comment>
<dbReference type="EMBL" id="JJMM01000026">
    <property type="protein sequence ID" value="KDR94168.1"/>
    <property type="molecule type" value="Genomic_DNA"/>
</dbReference>
<reference evidence="3 4" key="1">
    <citation type="submission" date="2014-03" db="EMBL/GenBank/DDBJ databases">
        <title>Genome sequence of Clostridium litorale W6, DSM 5388.</title>
        <authorList>
            <person name="Poehlein A."/>
            <person name="Jagirdar A."/>
            <person name="Khonsari B."/>
            <person name="Chibani C.M."/>
            <person name="Gutierrez Gutierrez D.A."/>
            <person name="Davydova E."/>
            <person name="Alghaithi H.S."/>
            <person name="Nair K.P."/>
            <person name="Dhamotharan K."/>
            <person name="Chandran L."/>
            <person name="G W."/>
            <person name="Daniel R."/>
        </authorList>
    </citation>
    <scope>NUCLEOTIDE SEQUENCE [LARGE SCALE GENOMIC DNA]</scope>
    <source>
        <strain evidence="3 4">W6</strain>
    </source>
</reference>
<dbReference type="InterPro" id="IPR014721">
    <property type="entry name" value="Ribsml_uS5_D2-typ_fold_subgr"/>
</dbReference>
<dbReference type="NCBIfam" id="TIGR00368">
    <property type="entry name" value="YifB family Mg chelatase-like AAA ATPase"/>
    <property type="match status" value="1"/>
</dbReference>
<dbReference type="SMART" id="SM00382">
    <property type="entry name" value="AAA"/>
    <property type="match status" value="1"/>
</dbReference>
<sequence length="508" mass="56471">MFKKFYSLGLCGIEAFNVDVEIDVGKGLPGFTIIGLPDASIKEAKERIKSAIKNSGMNFPNKKILVNLSPADIKKEGTHFDLAMAVAIIGCSMQLDEALSGESVFLGELSLDGKLRPIKGVLSMLIKAKELGYKNAFVPLENVKEASAVDGIKVYASERLSHIADFLKGEEEINPLETRKINVSSGNFKEDFSQVKGNYAAKRAAEISAAGNHNMIMIGPPGSGKTMIARRIASIMPDLTDSEIIEISRIYSCSGLLDDNIGIVDKRPFRSPHHTATQASIIGGGRDAKPGEVVLSHRGVLFLDEIAEFDKKTLECLRQPIEDGFVDITRLKISARYPSKFLLVSGLNPCPCGYYGHPSIECKCSQNEVARYLNRLSGPLLDRFDLFIEMIPMDYSQLTNESCEEKSSDIKSRVEMARLVQKKRFAGLDMKSNSEIQSSQIEEFCCLNNDSKEFLKKIFEKFNLTIRSYYKLLKVARTIADVEGSKAVQISHISEAFSFRKAYYSYWR</sequence>
<evidence type="ECO:0000259" key="2">
    <source>
        <dbReference type="SMART" id="SM00382"/>
    </source>
</evidence>
<dbReference type="InterPro" id="IPR045006">
    <property type="entry name" value="CHLI-like"/>
</dbReference>
<dbReference type="InterPro" id="IPR027417">
    <property type="entry name" value="P-loop_NTPase"/>
</dbReference>
<dbReference type="InterPro" id="IPR004482">
    <property type="entry name" value="Mg_chelat-rel"/>
</dbReference>
<dbReference type="eggNOG" id="COG0606">
    <property type="taxonomic scope" value="Bacteria"/>
</dbReference>
<protein>
    <submittedName>
        <fullName evidence="3">Competence protein ComM</fullName>
    </submittedName>
</protein>
<dbReference type="InterPro" id="IPR025158">
    <property type="entry name" value="Mg_chelat-rel_C"/>
</dbReference>
<evidence type="ECO:0000313" key="4">
    <source>
        <dbReference type="Proteomes" id="UP000027946"/>
    </source>
</evidence>
<dbReference type="InterPro" id="IPR000523">
    <property type="entry name" value="Mg_chelatse_chII-like_cat_dom"/>
</dbReference>
<dbReference type="STRING" id="1121324.CLIT_23c04410"/>
<keyword evidence="4" id="KW-1185">Reference proteome</keyword>
<dbReference type="InterPro" id="IPR003593">
    <property type="entry name" value="AAA+_ATPase"/>
</dbReference>
<dbReference type="Pfam" id="PF01078">
    <property type="entry name" value="Mg_chelatase"/>
    <property type="match status" value="1"/>
</dbReference>
<feature type="domain" description="AAA+ ATPase" evidence="2">
    <location>
        <begin position="211"/>
        <end position="349"/>
    </location>
</feature>
<evidence type="ECO:0000313" key="3">
    <source>
        <dbReference type="EMBL" id="KDR94168.1"/>
    </source>
</evidence>
<dbReference type="InterPro" id="IPR020568">
    <property type="entry name" value="Ribosomal_Su5_D2-typ_SF"/>
</dbReference>
<dbReference type="PANTHER" id="PTHR32039">
    <property type="entry name" value="MAGNESIUM-CHELATASE SUBUNIT CHLI"/>
    <property type="match status" value="1"/>
</dbReference>
<dbReference type="OrthoDB" id="9813147at2"/>
<accession>A0A069RBN4</accession>
<comment type="caution">
    <text evidence="3">The sequence shown here is derived from an EMBL/GenBank/DDBJ whole genome shotgun (WGS) entry which is preliminary data.</text>
</comment>
<dbReference type="Proteomes" id="UP000027946">
    <property type="component" value="Unassembled WGS sequence"/>
</dbReference>
<dbReference type="Pfam" id="PF13335">
    <property type="entry name" value="Mg_chelatase_C"/>
    <property type="match status" value="1"/>
</dbReference>
<dbReference type="AlphaFoldDB" id="A0A069RBN4"/>
<dbReference type="SUPFAM" id="SSF54211">
    <property type="entry name" value="Ribosomal protein S5 domain 2-like"/>
    <property type="match status" value="1"/>
</dbReference>
<dbReference type="RefSeq" id="WP_038268116.1">
    <property type="nucleotide sequence ID" value="NZ_FSRH01000003.1"/>
</dbReference>